<dbReference type="Pfam" id="PF02342">
    <property type="entry name" value="TerD"/>
    <property type="match status" value="1"/>
</dbReference>
<name>A0A1Z4C291_9GAMM</name>
<dbReference type="PANTHER" id="PTHR32097:SF3">
    <property type="entry name" value="TELLURITE RESISTANCE PROTEIN"/>
    <property type="match status" value="1"/>
</dbReference>
<gene>
    <name evidence="3" type="ORF">CEK71_17050</name>
</gene>
<accession>A0A1Z4C291</accession>
<dbReference type="Gene3D" id="2.60.60.30">
    <property type="entry name" value="sav2460 like domains"/>
    <property type="match status" value="2"/>
</dbReference>
<dbReference type="KEGG" id="mpsy:CEK71_17050"/>
<dbReference type="InterPro" id="IPR017115">
    <property type="entry name" value="Tellurite_resistance_TerA"/>
</dbReference>
<dbReference type="CDD" id="cd06974">
    <property type="entry name" value="TerD_like"/>
    <property type="match status" value="2"/>
</dbReference>
<dbReference type="InterPro" id="IPR051324">
    <property type="entry name" value="Stress/Tellurium_Resist"/>
</dbReference>
<organism evidence="3 4">
    <name type="scientific">Methylovulum psychrotolerans</name>
    <dbReference type="NCBI Taxonomy" id="1704499"/>
    <lineage>
        <taxon>Bacteria</taxon>
        <taxon>Pseudomonadati</taxon>
        <taxon>Pseudomonadota</taxon>
        <taxon>Gammaproteobacteria</taxon>
        <taxon>Methylococcales</taxon>
        <taxon>Methylococcaceae</taxon>
        <taxon>Methylovulum</taxon>
    </lineage>
</organism>
<feature type="domain" description="TerD" evidence="2">
    <location>
        <begin position="11"/>
        <end position="181"/>
    </location>
</feature>
<sequence length="403" mass="43900">MSALNADSQVLAKGRRVALEQLFANYAPAERFQIGVSIAGLSVAVDFACFGLDAQQKLSDDRYMTFFNQPQTPCGAVALAAPAGDMAGFTCQLALLPATVDRLVFTAAVDGNGTMRQMQAGYLRLLTGLGQEVARFAFNGNDFADEKALMVGELYRKDGTWRFNAIGQGFNGGLAALVKHFGAEVAEEVQPPKPVEPKVSLSKITLEKRGDKISLDKPKTASGYGRIVCNLNWSAQQTQKKGFFGGKSADKAVDLDLGCLYELSDGTKHVVQALGNCFGSYEDVPYIHLAGDDRSGAVAEGEFLYINGKYFDRIRRICIFAFIYEGAVSWTQADAVVTLTVPDHPVIEVRLDSQGKDSNMCAIAMLENSHGALKLTKLNEYFGGHEKLDKHYQWGMKWRSGSK</sequence>
<dbReference type="AlphaFoldDB" id="A0A1Z4C291"/>
<dbReference type="PIRSF" id="PIRSF037118">
    <property type="entry name" value="Tellurite_resistance_TerA"/>
    <property type="match status" value="1"/>
</dbReference>
<dbReference type="EMBL" id="CP022129">
    <property type="protein sequence ID" value="ASF47634.1"/>
    <property type="molecule type" value="Genomic_DNA"/>
</dbReference>
<dbReference type="Proteomes" id="UP000197019">
    <property type="component" value="Chromosome"/>
</dbReference>
<dbReference type="PANTHER" id="PTHR32097">
    <property type="entry name" value="CAMP-BINDING PROTEIN 1-RELATED"/>
    <property type="match status" value="1"/>
</dbReference>
<dbReference type="GO" id="GO:0046690">
    <property type="term" value="P:response to tellurium ion"/>
    <property type="evidence" value="ECO:0007669"/>
    <property type="project" value="UniProtKB-KW"/>
</dbReference>
<dbReference type="RefSeq" id="WP_088620504.1">
    <property type="nucleotide sequence ID" value="NZ_CP022129.1"/>
</dbReference>
<dbReference type="InterPro" id="IPR003325">
    <property type="entry name" value="TerD"/>
</dbReference>
<dbReference type="OrthoDB" id="2079357at2"/>
<evidence type="ECO:0000259" key="2">
    <source>
        <dbReference type="Pfam" id="PF02342"/>
    </source>
</evidence>
<evidence type="ECO:0000313" key="4">
    <source>
        <dbReference type="Proteomes" id="UP000197019"/>
    </source>
</evidence>
<keyword evidence="4" id="KW-1185">Reference proteome</keyword>
<proteinExistence type="predicted"/>
<reference evidence="3 4" key="1">
    <citation type="submission" date="2017-06" db="EMBL/GenBank/DDBJ databases">
        <title>Genome Sequencing of the methanotroph Methylovulum psychrotolerants str. HV10-M2 isolated from a high-altitude environment.</title>
        <authorList>
            <person name="Mateos-Rivera A."/>
        </authorList>
    </citation>
    <scope>NUCLEOTIDE SEQUENCE [LARGE SCALE GENOMIC DNA]</scope>
    <source>
        <strain evidence="3 4">HV10_M2</strain>
    </source>
</reference>
<protein>
    <submittedName>
        <fullName evidence="3">Tellurium resistance protein</fullName>
    </submittedName>
</protein>
<evidence type="ECO:0000313" key="3">
    <source>
        <dbReference type="EMBL" id="ASF47634.1"/>
    </source>
</evidence>
<keyword evidence="1" id="KW-0778">Tellurium resistance</keyword>
<evidence type="ECO:0000256" key="1">
    <source>
        <dbReference type="ARBA" id="ARBA00022686"/>
    </source>
</evidence>